<dbReference type="PIRSF" id="PIRSF018266">
    <property type="entry name" value="FecR"/>
    <property type="match status" value="1"/>
</dbReference>
<dbReference type="InterPro" id="IPR006860">
    <property type="entry name" value="FecR"/>
</dbReference>
<dbReference type="PANTHER" id="PTHR30273">
    <property type="entry name" value="PERIPLASMIC SIGNAL SENSOR AND SIGMA FACTOR ACTIVATOR FECR-RELATED"/>
    <property type="match status" value="1"/>
</dbReference>
<keyword evidence="1" id="KW-0812">Transmembrane</keyword>
<feature type="transmembrane region" description="Helical" evidence="1">
    <location>
        <begin position="87"/>
        <end position="105"/>
    </location>
</feature>
<proteinExistence type="predicted"/>
<dbReference type="EMBL" id="JAMLDX010000015">
    <property type="protein sequence ID" value="MCP3732167.1"/>
    <property type="molecule type" value="Genomic_DNA"/>
</dbReference>
<organism evidence="4 5">
    <name type="scientific">Sphingomonas tagetis</name>
    <dbReference type="NCBI Taxonomy" id="2949092"/>
    <lineage>
        <taxon>Bacteria</taxon>
        <taxon>Pseudomonadati</taxon>
        <taxon>Pseudomonadota</taxon>
        <taxon>Alphaproteobacteria</taxon>
        <taxon>Sphingomonadales</taxon>
        <taxon>Sphingomonadaceae</taxon>
        <taxon>Sphingomonas</taxon>
    </lineage>
</organism>
<evidence type="ECO:0000259" key="2">
    <source>
        <dbReference type="Pfam" id="PF04773"/>
    </source>
</evidence>
<dbReference type="Pfam" id="PF16220">
    <property type="entry name" value="DUF4880"/>
    <property type="match status" value="1"/>
</dbReference>
<evidence type="ECO:0000259" key="3">
    <source>
        <dbReference type="Pfam" id="PF16220"/>
    </source>
</evidence>
<dbReference type="GO" id="GO:0016989">
    <property type="term" value="F:sigma factor antagonist activity"/>
    <property type="evidence" value="ECO:0007669"/>
    <property type="project" value="TreeGrafter"/>
</dbReference>
<dbReference type="AlphaFoldDB" id="A0A9X2HL61"/>
<keyword evidence="5" id="KW-1185">Reference proteome</keyword>
<dbReference type="InterPro" id="IPR012373">
    <property type="entry name" value="Ferrdict_sens_TM"/>
</dbReference>
<reference evidence="4" key="1">
    <citation type="submission" date="2022-05" db="EMBL/GenBank/DDBJ databases">
        <title>Sphingomonas sp. strain MG17 Genome sequencing and assembly.</title>
        <authorList>
            <person name="Kim I."/>
        </authorList>
    </citation>
    <scope>NUCLEOTIDE SEQUENCE</scope>
    <source>
        <strain evidence="4">MG17</strain>
    </source>
</reference>
<comment type="caution">
    <text evidence="4">The sequence shown here is derived from an EMBL/GenBank/DDBJ whole genome shotgun (WGS) entry which is preliminary data.</text>
</comment>
<gene>
    <name evidence="4" type="ORF">M9978_17225</name>
</gene>
<evidence type="ECO:0000313" key="4">
    <source>
        <dbReference type="EMBL" id="MCP3732167.1"/>
    </source>
</evidence>
<dbReference type="Proteomes" id="UP001139451">
    <property type="component" value="Unassembled WGS sequence"/>
</dbReference>
<dbReference type="PANTHER" id="PTHR30273:SF2">
    <property type="entry name" value="PROTEIN FECR"/>
    <property type="match status" value="1"/>
</dbReference>
<name>A0A9X2HL61_9SPHN</name>
<evidence type="ECO:0000256" key="1">
    <source>
        <dbReference type="SAM" id="Phobius"/>
    </source>
</evidence>
<dbReference type="InterPro" id="IPR032623">
    <property type="entry name" value="FecR_N"/>
</dbReference>
<keyword evidence="1" id="KW-1133">Transmembrane helix</keyword>
<keyword evidence="1" id="KW-0472">Membrane</keyword>
<sequence length="351" mass="37360">MTDSSQPHDRPAGQLTEEAAMWFARMRGPEAEAHRPEFDSWLARGALHRRAYNRAAEIFSMGKFLEAEPGAESAHDERGSPSTARKGALAGLAAIAIATAGAIAWQTGLLTAPTSRSDIAGRAGDQAAPLPLAVLELAAETSPEVETLVDGSKLTLSPNTRLNVRLEAARRTLWLIKGRARFEVAHEARPFTVIANGTQVVARGTVFDVEITPEDRVAVNLLRGAVDVTTPARGSAKATTMRLRPGQSIMVAQLAPGAATIADAPSVSATTAIEPTSALRDFTGVRLADLAAEANRYGPVPIRLAEPRLGNMRVSGSFRIDDTEKLAGRLAQVLDLRADRSDPKQITLSAR</sequence>
<accession>A0A9X2HL61</accession>
<dbReference type="Gene3D" id="2.60.120.1440">
    <property type="match status" value="1"/>
</dbReference>
<feature type="domain" description="FecR N-terminal" evidence="3">
    <location>
        <begin position="17"/>
        <end position="57"/>
    </location>
</feature>
<evidence type="ECO:0000313" key="5">
    <source>
        <dbReference type="Proteomes" id="UP001139451"/>
    </source>
</evidence>
<dbReference type="RefSeq" id="WP_254295369.1">
    <property type="nucleotide sequence ID" value="NZ_JAMLDX010000015.1"/>
</dbReference>
<protein>
    <submittedName>
        <fullName evidence="4">FecR domain-containing protein</fullName>
    </submittedName>
</protein>
<feature type="domain" description="FecR protein" evidence="2">
    <location>
        <begin position="147"/>
        <end position="226"/>
    </location>
</feature>
<dbReference type="Pfam" id="PF04773">
    <property type="entry name" value="FecR"/>
    <property type="match status" value="1"/>
</dbReference>